<dbReference type="RefSeq" id="WP_143155804.1">
    <property type="nucleotide sequence ID" value="NZ_QJJY01000033.1"/>
</dbReference>
<dbReference type="Proteomes" id="UP000247755">
    <property type="component" value="Unassembled WGS sequence"/>
</dbReference>
<gene>
    <name evidence="1" type="ORF">NA66_103326</name>
</gene>
<dbReference type="EMBL" id="QJJY01000033">
    <property type="protein sequence ID" value="PXX23810.1"/>
    <property type="molecule type" value="Genomic_DNA"/>
</dbReference>
<evidence type="ECO:0000313" key="1">
    <source>
        <dbReference type="EMBL" id="PXX23810.1"/>
    </source>
</evidence>
<proteinExistence type="predicted"/>
<name>A0A318I3P8_BURPY</name>
<comment type="caution">
    <text evidence="1">The sequence shown here is derived from an EMBL/GenBank/DDBJ whole genome shotgun (WGS) entry which is preliminary data.</text>
</comment>
<sequence>MSASARMTALHGRRAGSLAEHGFQTDAAAASGTLAVILAGLGAFAHDEARDRDIDPEAARSRIEWFRRSVHALIAQYASRHYELAVSAYDVGLSSGLHGREAATTQVYRRCYDTHAATDPQGAINATSLTDHLVEAGCMHGRGIRAWMMEK</sequence>
<evidence type="ECO:0000313" key="2">
    <source>
        <dbReference type="Proteomes" id="UP000247755"/>
    </source>
</evidence>
<dbReference type="AlphaFoldDB" id="A0A318I3P8"/>
<accession>A0A318I3P8</accession>
<protein>
    <submittedName>
        <fullName evidence="1">Uncharacterized protein</fullName>
    </submittedName>
</protein>
<organism evidence="1 2">
    <name type="scientific">Burkholderia pyrrocinia</name>
    <name type="common">Pseudomonas pyrrocinia</name>
    <dbReference type="NCBI Taxonomy" id="60550"/>
    <lineage>
        <taxon>Bacteria</taxon>
        <taxon>Pseudomonadati</taxon>
        <taxon>Pseudomonadota</taxon>
        <taxon>Betaproteobacteria</taxon>
        <taxon>Burkholderiales</taxon>
        <taxon>Burkholderiaceae</taxon>
        <taxon>Burkholderia</taxon>
        <taxon>Burkholderia cepacia complex</taxon>
    </lineage>
</organism>
<reference evidence="1 2" key="1">
    <citation type="submission" date="2018-05" db="EMBL/GenBank/DDBJ databases">
        <title>Comparative genomics of bacterial root endophytes of switchgrass collected from native prairies over two seasons.</title>
        <authorList>
            <person name="Tang Y."/>
        </authorList>
    </citation>
    <scope>NUCLEOTIDE SEQUENCE [LARGE SCALE GENOMIC DNA]</scope>
    <source>
        <strain evidence="1 2">NFIX32</strain>
    </source>
</reference>